<dbReference type="SUPFAM" id="SSF89796">
    <property type="entry name" value="CoA-transferase family III (CaiB/BaiF)"/>
    <property type="match status" value="1"/>
</dbReference>
<evidence type="ECO:0000256" key="1">
    <source>
        <dbReference type="ARBA" id="ARBA00022679"/>
    </source>
</evidence>
<reference evidence="2 3" key="1">
    <citation type="submission" date="2023-07" db="EMBL/GenBank/DDBJ databases">
        <title>Genomic Encyclopedia of Type Strains, Phase IV (KMG-IV): sequencing the most valuable type-strain genomes for metagenomic binning, comparative biology and taxonomic classification.</title>
        <authorList>
            <person name="Goeker M."/>
        </authorList>
    </citation>
    <scope>NUCLEOTIDE SEQUENCE [LARGE SCALE GENOMIC DNA]</scope>
    <source>
        <strain evidence="2 3">DSM 17740</strain>
    </source>
</reference>
<evidence type="ECO:0000313" key="3">
    <source>
        <dbReference type="Proteomes" id="UP001232445"/>
    </source>
</evidence>
<dbReference type="Gene3D" id="3.40.50.10540">
    <property type="entry name" value="Crotonobetainyl-coa:carnitine coa-transferase, domain 1"/>
    <property type="match status" value="1"/>
</dbReference>
<sequence length="395" mass="43381">MRGALSGVRVLDLSRVLAGPFSTMILGDLGAEVIKVEAPGGSDDTRAWGPPFKAGESAYYLCTNRNKKALTLNLKTEEGKAVLKQLVRQSDVLIHNFKHGTMEKWQLGYEDLKKLNPRLIYCSITGFGRAGPYKALAGYDYIIQAMSGLMSITGSEESGPLKVGVAITDVMTGLYAVIGITAALYEREQSGEGQSLDLALFDAAISALVNVASNYLISGQLPKLLGNHHPNIVPYQTFPTKDGEMVLAVGNDRQFKKLCRLIDKEEWADDQRFATNDQRVEHRYELADLLSAVFKLKTSAEWQDLFNQHGIPCGPINNMAEVFNDPQVAARQMVVPIEHPTAGEIRVVGSPLKLSRTPVQFRYPPPLVGEHTEEVLRELGMDAKGIEALKEKGIL</sequence>
<dbReference type="InterPro" id="IPR023606">
    <property type="entry name" value="CoA-Trfase_III_dom_1_sf"/>
</dbReference>
<protein>
    <submittedName>
        <fullName evidence="2">Crotonobetainyl-CoA:carnitine CoA-transferase CaiB-like acyl-CoA transferase</fullName>
    </submittedName>
</protein>
<dbReference type="PANTHER" id="PTHR48207:SF3">
    <property type="entry name" value="SUCCINATE--HYDROXYMETHYLGLUTARATE COA-TRANSFERASE"/>
    <property type="match status" value="1"/>
</dbReference>
<dbReference type="InterPro" id="IPR050483">
    <property type="entry name" value="CoA-transferase_III_domain"/>
</dbReference>
<dbReference type="Gene3D" id="3.30.1540.10">
    <property type="entry name" value="formyl-coa transferase, domain 3"/>
    <property type="match status" value="1"/>
</dbReference>
<dbReference type="InterPro" id="IPR003673">
    <property type="entry name" value="CoA-Trfase_fam_III"/>
</dbReference>
<dbReference type="InterPro" id="IPR044855">
    <property type="entry name" value="CoA-Trfase_III_dom3_sf"/>
</dbReference>
<dbReference type="EMBL" id="JAUSUQ010000002">
    <property type="protein sequence ID" value="MDQ0338062.1"/>
    <property type="molecule type" value="Genomic_DNA"/>
</dbReference>
<comment type="caution">
    <text evidence="2">The sequence shown here is derived from an EMBL/GenBank/DDBJ whole genome shotgun (WGS) entry which is preliminary data.</text>
</comment>
<dbReference type="PANTHER" id="PTHR48207">
    <property type="entry name" value="SUCCINATE--HYDROXYMETHYLGLUTARATE COA-TRANSFERASE"/>
    <property type="match status" value="1"/>
</dbReference>
<keyword evidence="1" id="KW-0808">Transferase</keyword>
<dbReference type="Pfam" id="PF02515">
    <property type="entry name" value="CoA_transf_3"/>
    <property type="match status" value="1"/>
</dbReference>
<dbReference type="RefSeq" id="WP_307335807.1">
    <property type="nucleotide sequence ID" value="NZ_JAUSUQ010000002.1"/>
</dbReference>
<name>A0ABU0CNS3_9BACI</name>
<evidence type="ECO:0000313" key="2">
    <source>
        <dbReference type="EMBL" id="MDQ0338062.1"/>
    </source>
</evidence>
<accession>A0ABU0CNS3</accession>
<dbReference type="Proteomes" id="UP001232445">
    <property type="component" value="Unassembled WGS sequence"/>
</dbReference>
<keyword evidence="3" id="KW-1185">Reference proteome</keyword>
<organism evidence="2 3">
    <name type="scientific">Caldalkalibacillus uzonensis</name>
    <dbReference type="NCBI Taxonomy" id="353224"/>
    <lineage>
        <taxon>Bacteria</taxon>
        <taxon>Bacillati</taxon>
        <taxon>Bacillota</taxon>
        <taxon>Bacilli</taxon>
        <taxon>Bacillales</taxon>
        <taxon>Bacillaceae</taxon>
        <taxon>Caldalkalibacillus</taxon>
    </lineage>
</organism>
<proteinExistence type="predicted"/>
<gene>
    <name evidence="2" type="ORF">J2S00_000845</name>
</gene>